<dbReference type="PROSITE" id="PS50290">
    <property type="entry name" value="PI3_4_KINASE_3"/>
    <property type="match status" value="1"/>
</dbReference>
<evidence type="ECO:0000313" key="10">
    <source>
        <dbReference type="EMBL" id="RXW20526.1"/>
    </source>
</evidence>
<dbReference type="InterPro" id="IPR015433">
    <property type="entry name" value="PI3/4_kinase"/>
</dbReference>
<dbReference type="Pfam" id="PF00613">
    <property type="entry name" value="PI3Ka"/>
    <property type="match status" value="1"/>
</dbReference>
<dbReference type="Gene3D" id="1.25.40.70">
    <property type="entry name" value="Phosphatidylinositol 3-kinase, accessory domain (PIK)"/>
    <property type="match status" value="1"/>
</dbReference>
<dbReference type="Proteomes" id="UP000290288">
    <property type="component" value="Unassembled WGS sequence"/>
</dbReference>
<evidence type="ECO:0000256" key="4">
    <source>
        <dbReference type="ARBA" id="ARBA00022679"/>
    </source>
</evidence>
<dbReference type="GO" id="GO:0005737">
    <property type="term" value="C:cytoplasm"/>
    <property type="evidence" value="ECO:0007669"/>
    <property type="project" value="TreeGrafter"/>
</dbReference>
<dbReference type="PANTHER" id="PTHR10048">
    <property type="entry name" value="PHOSPHATIDYLINOSITOL KINASE"/>
    <property type="match status" value="1"/>
</dbReference>
<evidence type="ECO:0000256" key="7">
    <source>
        <dbReference type="ARBA" id="ARBA00022840"/>
    </source>
</evidence>
<accession>A0A4Q2DMF6</accession>
<keyword evidence="6" id="KW-0418">Kinase</keyword>
<evidence type="ECO:0000256" key="3">
    <source>
        <dbReference type="ARBA" id="ARBA00012169"/>
    </source>
</evidence>
<dbReference type="FunFam" id="3.30.1010.10:FF:000014">
    <property type="entry name" value="Phosphatidylinositol 4-kinase STT4"/>
    <property type="match status" value="1"/>
</dbReference>
<name>A0A4Q2DMF6_9AGAR</name>
<dbReference type="OrthoDB" id="10264149at2759"/>
<dbReference type="InterPro" id="IPR016024">
    <property type="entry name" value="ARM-type_fold"/>
</dbReference>
<dbReference type="GO" id="GO:0005524">
    <property type="term" value="F:ATP binding"/>
    <property type="evidence" value="ECO:0007669"/>
    <property type="project" value="UniProtKB-KW"/>
</dbReference>
<dbReference type="SUPFAM" id="SSF56112">
    <property type="entry name" value="Protein kinase-like (PK-like)"/>
    <property type="match status" value="1"/>
</dbReference>
<gene>
    <name evidence="10" type="ORF">EST38_g5318</name>
</gene>
<feature type="domain" description="PI3K/PI4K catalytic" evidence="8">
    <location>
        <begin position="1627"/>
        <end position="1874"/>
    </location>
</feature>
<dbReference type="FunFam" id="1.25.40.70:FF:000011">
    <property type="entry name" value="Phosphatidylinositol 4-kinase alpha"/>
    <property type="match status" value="1"/>
</dbReference>
<evidence type="ECO:0000259" key="8">
    <source>
        <dbReference type="PROSITE" id="PS50290"/>
    </source>
</evidence>
<keyword evidence="5" id="KW-0547">Nucleotide-binding</keyword>
<protein>
    <recommendedName>
        <fullName evidence="3">1-phosphatidylinositol 4-kinase</fullName>
        <ecNumber evidence="3">2.7.1.67</ecNumber>
    </recommendedName>
</protein>
<dbReference type="GO" id="GO:0005886">
    <property type="term" value="C:plasma membrane"/>
    <property type="evidence" value="ECO:0007669"/>
    <property type="project" value="TreeGrafter"/>
</dbReference>
<dbReference type="Pfam" id="PF00454">
    <property type="entry name" value="PI3_PI4_kinase"/>
    <property type="match status" value="1"/>
</dbReference>
<evidence type="ECO:0000256" key="6">
    <source>
        <dbReference type="ARBA" id="ARBA00022777"/>
    </source>
</evidence>
<evidence type="ECO:0000313" key="11">
    <source>
        <dbReference type="Proteomes" id="UP000290288"/>
    </source>
</evidence>
<keyword evidence="4" id="KW-0808">Transferase</keyword>
<evidence type="ECO:0000259" key="9">
    <source>
        <dbReference type="PROSITE" id="PS51545"/>
    </source>
</evidence>
<dbReference type="GO" id="GO:0004430">
    <property type="term" value="F:1-phosphatidylinositol 4-kinase activity"/>
    <property type="evidence" value="ECO:0007669"/>
    <property type="project" value="UniProtKB-EC"/>
</dbReference>
<reference evidence="10 11" key="1">
    <citation type="submission" date="2019-01" db="EMBL/GenBank/DDBJ databases">
        <title>Draft genome sequence of Psathyrella aberdarensis IHI B618.</title>
        <authorList>
            <person name="Buettner E."/>
            <person name="Kellner H."/>
        </authorList>
    </citation>
    <scope>NUCLEOTIDE SEQUENCE [LARGE SCALE GENOMIC DNA]</scope>
    <source>
        <strain evidence="10 11">IHI B618</strain>
    </source>
</reference>
<evidence type="ECO:0000256" key="5">
    <source>
        <dbReference type="ARBA" id="ARBA00022741"/>
    </source>
</evidence>
<organism evidence="10 11">
    <name type="scientific">Candolleomyces aberdarensis</name>
    <dbReference type="NCBI Taxonomy" id="2316362"/>
    <lineage>
        <taxon>Eukaryota</taxon>
        <taxon>Fungi</taxon>
        <taxon>Dikarya</taxon>
        <taxon>Basidiomycota</taxon>
        <taxon>Agaricomycotina</taxon>
        <taxon>Agaricomycetes</taxon>
        <taxon>Agaricomycetidae</taxon>
        <taxon>Agaricales</taxon>
        <taxon>Agaricineae</taxon>
        <taxon>Psathyrellaceae</taxon>
        <taxon>Candolleomyces</taxon>
    </lineage>
</organism>
<keyword evidence="7" id="KW-0067">ATP-binding</keyword>
<dbReference type="CDD" id="cd05167">
    <property type="entry name" value="PI4Kc_III_alpha"/>
    <property type="match status" value="1"/>
</dbReference>
<dbReference type="PROSITE" id="PS51545">
    <property type="entry name" value="PIK_HELICAL"/>
    <property type="match status" value="1"/>
</dbReference>
<comment type="catalytic activity">
    <reaction evidence="1">
        <text>a 1,2-diacyl-sn-glycero-3-phospho-(1D-myo-inositol) + ATP = a 1,2-diacyl-sn-glycero-3-phospho-(1D-myo-inositol 4-phosphate) + ADP + H(+)</text>
        <dbReference type="Rhea" id="RHEA:19877"/>
        <dbReference type="ChEBI" id="CHEBI:15378"/>
        <dbReference type="ChEBI" id="CHEBI:30616"/>
        <dbReference type="ChEBI" id="CHEBI:57880"/>
        <dbReference type="ChEBI" id="CHEBI:58178"/>
        <dbReference type="ChEBI" id="CHEBI:456216"/>
        <dbReference type="EC" id="2.7.1.67"/>
    </reaction>
</comment>
<dbReference type="EMBL" id="SDEE01000145">
    <property type="protein sequence ID" value="RXW20526.1"/>
    <property type="molecule type" value="Genomic_DNA"/>
</dbReference>
<dbReference type="Pfam" id="PF19274">
    <property type="entry name" value="PI4K_N"/>
    <property type="match status" value="2"/>
</dbReference>
<dbReference type="InterPro" id="IPR036940">
    <property type="entry name" value="PI3/4_kinase_cat_sf"/>
</dbReference>
<dbReference type="InterPro" id="IPR018936">
    <property type="entry name" value="PI3/4_kinase_CS"/>
</dbReference>
<dbReference type="InterPro" id="IPR001263">
    <property type="entry name" value="PI3K_accessory_dom"/>
</dbReference>
<keyword evidence="11" id="KW-1185">Reference proteome</keyword>
<evidence type="ECO:0000256" key="1">
    <source>
        <dbReference type="ARBA" id="ARBA00001686"/>
    </source>
</evidence>
<dbReference type="PROSITE" id="PS00916">
    <property type="entry name" value="PI3_4_KINASE_2"/>
    <property type="match status" value="1"/>
</dbReference>
<dbReference type="PANTHER" id="PTHR10048:SF15">
    <property type="entry name" value="PHOSPHATIDYLINOSITOL 4-KINASE ALPHA"/>
    <property type="match status" value="1"/>
</dbReference>
<dbReference type="Gene3D" id="3.30.1010.10">
    <property type="entry name" value="Phosphatidylinositol 3-kinase Catalytic Subunit, Chain A, domain 4"/>
    <property type="match status" value="1"/>
</dbReference>
<dbReference type="InterPro" id="IPR045495">
    <property type="entry name" value="PI4K_N"/>
</dbReference>
<dbReference type="Gene3D" id="1.10.1070.11">
    <property type="entry name" value="Phosphatidylinositol 3-/4-kinase, catalytic domain"/>
    <property type="match status" value="1"/>
</dbReference>
<dbReference type="InterPro" id="IPR042236">
    <property type="entry name" value="PI3K_accessory_sf"/>
</dbReference>
<dbReference type="SMART" id="SM00146">
    <property type="entry name" value="PI3Kc"/>
    <property type="match status" value="1"/>
</dbReference>
<dbReference type="SMART" id="SM00145">
    <property type="entry name" value="PI3Ka"/>
    <property type="match status" value="1"/>
</dbReference>
<dbReference type="STRING" id="2316362.A0A4Q2DMF6"/>
<dbReference type="GO" id="GO:0046854">
    <property type="term" value="P:phosphatidylinositol phosphate biosynthetic process"/>
    <property type="evidence" value="ECO:0007669"/>
    <property type="project" value="InterPro"/>
</dbReference>
<feature type="domain" description="PIK helical" evidence="9">
    <location>
        <begin position="1382"/>
        <end position="1568"/>
    </location>
</feature>
<dbReference type="InterPro" id="IPR011009">
    <property type="entry name" value="Kinase-like_dom_sf"/>
</dbReference>
<dbReference type="EC" id="2.7.1.67" evidence="3"/>
<proteinExistence type="inferred from homology"/>
<evidence type="ECO:0000256" key="2">
    <source>
        <dbReference type="ARBA" id="ARBA00006209"/>
    </source>
</evidence>
<dbReference type="PROSITE" id="PS00915">
    <property type="entry name" value="PI3_4_KINASE_1"/>
    <property type="match status" value="1"/>
</dbReference>
<comment type="caution">
    <text evidence="10">The sequence shown here is derived from an EMBL/GenBank/DDBJ whole genome shotgun (WGS) entry which is preliminary data.</text>
</comment>
<dbReference type="SUPFAM" id="SSF48371">
    <property type="entry name" value="ARM repeat"/>
    <property type="match status" value="1"/>
</dbReference>
<comment type="similarity">
    <text evidence="2">Belongs to the PI3/PI4-kinase family. Type III PI4K subfamily.</text>
</comment>
<dbReference type="InterPro" id="IPR000403">
    <property type="entry name" value="PI3/4_kinase_cat_dom"/>
</dbReference>
<dbReference type="GO" id="GO:0048015">
    <property type="term" value="P:phosphatidylinositol-mediated signaling"/>
    <property type="evidence" value="ECO:0007669"/>
    <property type="project" value="TreeGrafter"/>
</dbReference>
<sequence length="1891" mass="212607">MDCLELNIHQRVLSDLAANNGASPSTTTQRKELIASKVQTRIVDDVEERTETDAEDVNEEERVYMTASRVQCNVAFGELVVNFSTPETGPSLDKVITALLDILRDIPFIDFDPSLSWEDWALPDQLVFSTVSALLRLSNDHPTLVEQAVSAILKFVSQTVQNITHSSSLNILTQLYPAVHGLYRAISSTSYNWTVNHWNQLTVHLQDLCSPSSIERLNRLLMDIMQKEHPDSDTLRYAHTFLRRYVAQGRPLSGYFMVCCILEIQWTVLAQTMTAPVASRAHVTEAAAANKAWSALSRNTALELNIDDEAIKQTIRGAITYAMQCFSDLLVQIEEMDTDPNLDTYAWETMSESLKLASICCLALQELDGTLQKRILLLLSTHSPISDNLVQEAALKATTVLVRSFPSIASDMTIHLRRFVTSPLPMFEYEFVSETRAAPPLAAAAKCLAICIELTPGDDLVMSNMYSLLNYIAATSKEIYDPSIFGNPSQSAMNNRGTLHSLEAGLRGLSEDEKRLIGISTISVVTRLALEFQMEEVTRLTISMLLQRLRAAEPTVEAAIAYNLVDLALAASRSAFIDIIKAFSAINRSANPDDPRFSNNMVLAAQTRLAQELHRRPELYETYLTELLTLFADKGVAIQNLSISNPHVKIDDMIEQLASLLLPIDALLSRDDFHPEKEPSKEIITLFRNAWFLCVLFDFPHMDDKESTAMDWLQPALARIALKTPSIVVEESLDAMASDVEYNSIIRQEYAHTVIAKHRSLLASYNPFRPGDVRYLSPGQVIFVLTMHDIESMRSAAGCPSSLVSWFINDSLNKQQTLNGCMEAVVIRGCVNDLNAKAAQQTLPKYLSGELRRLAVLSAHRIAKVREVALKYLNRLITSFPSLMCDFHLVFAILEVLTLVQRACENEFTDEYNPVYEYRSDRTDIKLELTDSYQVRNEILILLKRNANSWLELALSRAPMELHSTLQKYLSVSQSSAALGTSELGASVAEQFGKSIGQLNRHLVSLSTISQTSVDMAKSLASQIAIKGYYAGEAAGIRLSTSEDGMTNPPPEDAPATELQKLEEEMAKNEQDIRAKKSALTIHDLRRLLYRCAAALISLKDINYELLHHLVSLPFAVATPLAVSTAIEVWSWLIAENPNVEVALTTEIVSAWNGSINRARGFFSQSLSYQDPFYHPIDYSPTNKDIIDRGWAHARRILKPHALVIQMLFTRLQAARYHRPAVMFLLQNIVLRSAYAYKLMSTHALARELRFSFLLFGFETLKSSALDGYCENLLRGSLYTAAYSWFSVRSNWSYGASRVQVDADIKVCSEFLSYLHNDAVRGTAMISSLAPGQLGSRLSFYSERLRDLALPLKLLCEHEIFRLCVWNNPLSEPKKGSDALGTTERTMLDSAWSSAVRTMWQIDPAIAVFFAERFQHLNAKAEILKLVRSNTVNVLDVPEALPLLVGDRLDPNVRRDLKYLLFWAPVPPVVANTYFERRYNSDPLLLQYAHRVLAQHPVELTFFFIPQVVQALRYDELGYVARFIFETAKISQLFCHQIIWNMKANCYKDDAAEIEDPMKPSLDAMIAKVVNSLSGEARSFYDREFSFFNEVTSISGKLKPYIKKTKPEKKAPFMATFKVRKERIVVKSDPDSVLDGDGGGVETVEEYDVWQQAIFKVGDDCRQDVLALQVIAMFKNIFESVGITLYLFPYRVTATAPGCGVIDVVPNSTSRDEMGRSKVNDLLDFFIAKYGSQDTLSFQKARLNFIQSMAAYSVACYILQIKDRHNGNIMIDGEGHIVHIASRLNHEMVLLMGGRYSQGYQLFQNLTVKAFLAIRPFADQIVDTVQLMLDTGLPSFKGEGTIRRLRDRFALGLNERQAADYMMGIIRNAHENVRSTAYDEFQRLQNGIPYK</sequence>